<dbReference type="AlphaFoldDB" id="K6V400"/>
<dbReference type="OrthoDB" id="2115223at201174"/>
<proteinExistence type="predicted"/>
<dbReference type="EMBL" id="BAGZ01000003">
    <property type="protein sequence ID" value="GAB76863.1"/>
    <property type="molecule type" value="Genomic_DNA"/>
</dbReference>
<reference evidence="2 3" key="1">
    <citation type="submission" date="2012-08" db="EMBL/GenBank/DDBJ databases">
        <title>Whole genome shotgun sequence of Austwickia chelonae NBRC 105200.</title>
        <authorList>
            <person name="Yoshida I."/>
            <person name="Hosoyama A."/>
            <person name="Tsuchikane K."/>
            <person name="Katsumata H."/>
            <person name="Ando Y."/>
            <person name="Ohji S."/>
            <person name="Hamada M."/>
            <person name="Tamura T."/>
            <person name="Yamazoe A."/>
            <person name="Yamazaki S."/>
            <person name="Fujita N."/>
        </authorList>
    </citation>
    <scope>NUCLEOTIDE SEQUENCE [LARGE SCALE GENOMIC DNA]</scope>
    <source>
        <strain evidence="2 3">NBRC 105200</strain>
    </source>
</reference>
<organism evidence="2 3">
    <name type="scientific">Austwickia chelonae NBRC 105200</name>
    <dbReference type="NCBI Taxonomy" id="1184607"/>
    <lineage>
        <taxon>Bacteria</taxon>
        <taxon>Bacillati</taxon>
        <taxon>Actinomycetota</taxon>
        <taxon>Actinomycetes</taxon>
        <taxon>Micrococcales</taxon>
        <taxon>Dermatophilaceae</taxon>
        <taxon>Austwickia</taxon>
    </lineage>
</organism>
<accession>K6V400</accession>
<feature type="transmembrane region" description="Helical" evidence="1">
    <location>
        <begin position="97"/>
        <end position="119"/>
    </location>
</feature>
<name>K6V400_9MICO</name>
<gene>
    <name evidence="2" type="ORF">AUCHE_03_00800</name>
</gene>
<keyword evidence="1" id="KW-0472">Membrane</keyword>
<evidence type="ECO:0000256" key="1">
    <source>
        <dbReference type="SAM" id="Phobius"/>
    </source>
</evidence>
<evidence type="ECO:0000313" key="2">
    <source>
        <dbReference type="EMBL" id="GAB76863.1"/>
    </source>
</evidence>
<comment type="caution">
    <text evidence="2">The sequence shown here is derived from an EMBL/GenBank/DDBJ whole genome shotgun (WGS) entry which is preliminary data.</text>
</comment>
<keyword evidence="1" id="KW-1133">Transmembrane helix</keyword>
<feature type="transmembrane region" description="Helical" evidence="1">
    <location>
        <begin position="32"/>
        <end position="55"/>
    </location>
</feature>
<dbReference type="STRING" id="100225.SAMN05421595_1997"/>
<keyword evidence="1" id="KW-0812">Transmembrane</keyword>
<sequence>MKYAFQACSSAASALAVPLGVQLLVGDEGAGFSGWVPLAGVEAFLLICLIVMAVLRGDRYLESLFQVLGIAASALAVPLGVQLLVGDEGAGFSGWMPLTGVEAFLLICLAVLAACRATFSAERNNTPKAPA</sequence>
<feature type="transmembrane region" description="Helical" evidence="1">
    <location>
        <begin position="67"/>
        <end position="85"/>
    </location>
</feature>
<keyword evidence="3" id="KW-1185">Reference proteome</keyword>
<dbReference type="Proteomes" id="UP000008495">
    <property type="component" value="Unassembled WGS sequence"/>
</dbReference>
<evidence type="ECO:0000313" key="3">
    <source>
        <dbReference type="Proteomes" id="UP000008495"/>
    </source>
</evidence>
<dbReference type="RefSeq" id="WP_006501614.1">
    <property type="nucleotide sequence ID" value="NZ_BAGZ01000003.1"/>
</dbReference>
<protein>
    <submittedName>
        <fullName evidence="2">Uncharacterized protein</fullName>
    </submittedName>
</protein>